<dbReference type="RefSeq" id="WP_302042272.1">
    <property type="nucleotide sequence ID" value="NZ_JAUKPO010000062.1"/>
</dbReference>
<reference evidence="1" key="1">
    <citation type="submission" date="2023-07" db="EMBL/GenBank/DDBJ databases">
        <title>The genome sequence of Rhodocytophaga aerolata KACC 12507.</title>
        <authorList>
            <person name="Zhang X."/>
        </authorList>
    </citation>
    <scope>NUCLEOTIDE SEQUENCE</scope>
    <source>
        <strain evidence="1">KACC 12507</strain>
    </source>
</reference>
<evidence type="ECO:0000313" key="1">
    <source>
        <dbReference type="EMBL" id="MDO1451475.1"/>
    </source>
</evidence>
<accession>A0ABT8RH97</accession>
<evidence type="ECO:0008006" key="3">
    <source>
        <dbReference type="Google" id="ProtNLM"/>
    </source>
</evidence>
<keyword evidence="2" id="KW-1185">Reference proteome</keyword>
<evidence type="ECO:0000313" key="2">
    <source>
        <dbReference type="Proteomes" id="UP001168528"/>
    </source>
</evidence>
<sequence length="258" mass="30259">MNKIYLVIICLLTISCQKDKEDILPKLIGKIKRFTYPANSNSEETFLYNSNLLLSDFKYIEQPLHYLRSCFYKAGRLTEIQFYEARRNDQEAKVLFLSKLYYFNGDDVLDSLHYVNVFDGRKVLTSRIFYKVNFNKQIVKSTLINDNYVAGVIHDTIYSEYGYNSKGNIVSELSRSNSELGGRKGYSRVEYTYDDNPNPQQYLSLIFSEPTNPSYQATNNITKIVRYNQEGEITNESHYEYEYGADRKPIKEMWHSIL</sequence>
<comment type="caution">
    <text evidence="1">The sequence shown here is derived from an EMBL/GenBank/DDBJ whole genome shotgun (WGS) entry which is preliminary data.</text>
</comment>
<gene>
    <name evidence="1" type="ORF">Q0590_34695</name>
</gene>
<organism evidence="1 2">
    <name type="scientific">Rhodocytophaga aerolata</name>
    <dbReference type="NCBI Taxonomy" id="455078"/>
    <lineage>
        <taxon>Bacteria</taxon>
        <taxon>Pseudomonadati</taxon>
        <taxon>Bacteroidota</taxon>
        <taxon>Cytophagia</taxon>
        <taxon>Cytophagales</taxon>
        <taxon>Rhodocytophagaceae</taxon>
        <taxon>Rhodocytophaga</taxon>
    </lineage>
</organism>
<dbReference type="EMBL" id="JAUKPO010000062">
    <property type="protein sequence ID" value="MDO1451475.1"/>
    <property type="molecule type" value="Genomic_DNA"/>
</dbReference>
<proteinExistence type="predicted"/>
<dbReference type="Proteomes" id="UP001168528">
    <property type="component" value="Unassembled WGS sequence"/>
</dbReference>
<dbReference type="PROSITE" id="PS51257">
    <property type="entry name" value="PROKAR_LIPOPROTEIN"/>
    <property type="match status" value="1"/>
</dbReference>
<protein>
    <recommendedName>
        <fullName evidence="3">YD repeat-containing protein</fullName>
    </recommendedName>
</protein>
<name>A0ABT8RH97_9BACT</name>